<dbReference type="RefSeq" id="WP_284238894.1">
    <property type="nucleotide sequence ID" value="NZ_BSSQ01000010.1"/>
</dbReference>
<comment type="caution">
    <text evidence="8">The sequence shown here is derived from an EMBL/GenBank/DDBJ whole genome shotgun (WGS) entry which is preliminary data.</text>
</comment>
<dbReference type="InterPro" id="IPR021062">
    <property type="entry name" value="ArAE_1_C"/>
</dbReference>
<name>A0ABQ6GEY1_9BACL</name>
<evidence type="ECO:0000256" key="1">
    <source>
        <dbReference type="ARBA" id="ARBA00004651"/>
    </source>
</evidence>
<keyword evidence="2" id="KW-1003">Cell membrane</keyword>
<feature type="transmembrane region" description="Helical" evidence="6">
    <location>
        <begin position="93"/>
        <end position="110"/>
    </location>
</feature>
<dbReference type="PANTHER" id="PTHR40064:SF1">
    <property type="entry name" value="MEMBRANE PROTEIN"/>
    <property type="match status" value="1"/>
</dbReference>
<evidence type="ECO:0000256" key="3">
    <source>
        <dbReference type="ARBA" id="ARBA00022692"/>
    </source>
</evidence>
<dbReference type="Proteomes" id="UP001157114">
    <property type="component" value="Unassembled WGS sequence"/>
</dbReference>
<proteinExistence type="predicted"/>
<sequence>MGIRIIKTALAAIIAIYTAVYLKLDPPLGAGILAILGVEVSRMKGLRSAVQRFVASSLGLFFASLVFTIFGFHIWVVALFIMITFPILARFQLKDGIVTSAVIVFQLFAHGEVTVDVLENEVLLMLVGLGWATVINFIYMPKDQHLLESLKGNVEDLFGAIFTEMALTLRNPIHIWNGSELLEGHRIIEEGARRAVLNKENRLFGQEHYWSTYFEMRRLQLEILQAMLEELALVYEKLPQNEPLAELLELLSGEVKSEVYRGVTEKRLSELRQMFKAMELPRTRDEFEVRAAILKMTLDLERYLAIAKRLKKRDVMLDKAMP</sequence>
<accession>A0ABQ6GEY1</accession>
<dbReference type="InterPro" id="IPR010343">
    <property type="entry name" value="ArAE_1"/>
</dbReference>
<dbReference type="Gene3D" id="1.20.120.940">
    <property type="entry name" value="Putative aromatic acid exporter, C-terminal domain"/>
    <property type="match status" value="1"/>
</dbReference>
<evidence type="ECO:0000256" key="2">
    <source>
        <dbReference type="ARBA" id="ARBA00022475"/>
    </source>
</evidence>
<keyword evidence="5 6" id="KW-0472">Membrane</keyword>
<gene>
    <name evidence="8" type="ORF">MU1_24960</name>
</gene>
<evidence type="ECO:0000256" key="6">
    <source>
        <dbReference type="SAM" id="Phobius"/>
    </source>
</evidence>
<organism evidence="8 9">
    <name type="scientific">Paenibacillus glycanilyticus</name>
    <dbReference type="NCBI Taxonomy" id="126569"/>
    <lineage>
        <taxon>Bacteria</taxon>
        <taxon>Bacillati</taxon>
        <taxon>Bacillota</taxon>
        <taxon>Bacilli</taxon>
        <taxon>Bacillales</taxon>
        <taxon>Paenibacillaceae</taxon>
        <taxon>Paenibacillus</taxon>
    </lineage>
</organism>
<evidence type="ECO:0000259" key="7">
    <source>
        <dbReference type="Pfam" id="PF11728"/>
    </source>
</evidence>
<dbReference type="EMBL" id="BSSQ01000010">
    <property type="protein sequence ID" value="GLX68151.1"/>
    <property type="molecule type" value="Genomic_DNA"/>
</dbReference>
<feature type="transmembrane region" description="Helical" evidence="6">
    <location>
        <begin position="58"/>
        <end position="81"/>
    </location>
</feature>
<feature type="transmembrane region" description="Helical" evidence="6">
    <location>
        <begin position="12"/>
        <end position="38"/>
    </location>
</feature>
<evidence type="ECO:0000313" key="9">
    <source>
        <dbReference type="Proteomes" id="UP001157114"/>
    </source>
</evidence>
<evidence type="ECO:0000256" key="5">
    <source>
        <dbReference type="ARBA" id="ARBA00023136"/>
    </source>
</evidence>
<dbReference type="InterPro" id="IPR038323">
    <property type="entry name" value="ArAE_1_C_sf"/>
</dbReference>
<evidence type="ECO:0000256" key="4">
    <source>
        <dbReference type="ARBA" id="ARBA00022989"/>
    </source>
</evidence>
<keyword evidence="9" id="KW-1185">Reference proteome</keyword>
<dbReference type="PANTHER" id="PTHR40064">
    <property type="entry name" value="MEMBRANE PROTEIN-RELATED"/>
    <property type="match status" value="1"/>
</dbReference>
<keyword evidence="3 6" id="KW-0812">Transmembrane</keyword>
<feature type="transmembrane region" description="Helical" evidence="6">
    <location>
        <begin position="122"/>
        <end position="139"/>
    </location>
</feature>
<keyword evidence="4 6" id="KW-1133">Transmembrane helix</keyword>
<dbReference type="Pfam" id="PF06081">
    <property type="entry name" value="ArAE_1"/>
    <property type="match status" value="1"/>
</dbReference>
<reference evidence="8 9" key="1">
    <citation type="submission" date="2023-03" db="EMBL/GenBank/DDBJ databases">
        <title>Draft genome sequence of the bacteria which degrade cell wall of Tricholomamatutake.</title>
        <authorList>
            <person name="Konishi Y."/>
            <person name="Fukuta Y."/>
            <person name="Shirasaka N."/>
        </authorList>
    </citation>
    <scope>NUCLEOTIDE SEQUENCE [LARGE SCALE GENOMIC DNA]</scope>
    <source>
        <strain evidence="9">mu1</strain>
    </source>
</reference>
<evidence type="ECO:0000313" key="8">
    <source>
        <dbReference type="EMBL" id="GLX68151.1"/>
    </source>
</evidence>
<dbReference type="InterPro" id="IPR052984">
    <property type="entry name" value="UPF0421"/>
</dbReference>
<dbReference type="Pfam" id="PF11728">
    <property type="entry name" value="ArAE_1_C"/>
    <property type="match status" value="1"/>
</dbReference>
<feature type="domain" description="Putative aromatic acid exporter C-terminal" evidence="7">
    <location>
        <begin position="146"/>
        <end position="306"/>
    </location>
</feature>
<comment type="subcellular location">
    <subcellularLocation>
        <location evidence="1">Cell membrane</location>
        <topology evidence="1">Multi-pass membrane protein</topology>
    </subcellularLocation>
</comment>
<protein>
    <recommendedName>
        <fullName evidence="7">Putative aromatic acid exporter C-terminal domain-containing protein</fullName>
    </recommendedName>
</protein>